<name>A0A6I1MJ76_9CLOT</name>
<dbReference type="InterPro" id="IPR011004">
    <property type="entry name" value="Trimer_LpxA-like_sf"/>
</dbReference>
<dbReference type="EMBL" id="WHJC01000067">
    <property type="protein sequence ID" value="MPQ43435.1"/>
    <property type="molecule type" value="Genomic_DNA"/>
</dbReference>
<dbReference type="RefSeq" id="WP_152888952.1">
    <property type="nucleotide sequence ID" value="NZ_WHJC01000067.1"/>
</dbReference>
<dbReference type="SUPFAM" id="SSF51161">
    <property type="entry name" value="Trimeric LpxA-like enzymes"/>
    <property type="match status" value="1"/>
</dbReference>
<dbReference type="Proteomes" id="UP000430345">
    <property type="component" value="Unassembled WGS sequence"/>
</dbReference>
<protein>
    <submittedName>
        <fullName evidence="1">Carbonate dehydratase</fullName>
    </submittedName>
</protein>
<keyword evidence="2" id="KW-1185">Reference proteome</keyword>
<sequence>MNSNFKNFYKPQGPSNQYSYFISKNPSTSINPNDIEPSIHSSAFIGPFSCVIGDVTIDEHVFIACNAVIRADEGSPFYIGKHSNIQDGVILHALEHKYINVNSKNYAIYISDNVSCAHSSVIHGPCLIEDNVFIGVNAIIFNGIIKSNTFIGNGAIISDGVIIESGRFVPSGAVIDTQEKANALPLIPKNNEELAKAVLKVNEAFNTSYPLMFGDTRCSCGLSCNASTLINHYYDLR</sequence>
<dbReference type="Gene3D" id="2.160.10.10">
    <property type="entry name" value="Hexapeptide repeat proteins"/>
    <property type="match status" value="1"/>
</dbReference>
<gene>
    <name evidence="1" type="ORF">GBZ86_06640</name>
</gene>
<dbReference type="AlphaFoldDB" id="A0A6I1MJ76"/>
<dbReference type="InterPro" id="IPR052265">
    <property type="entry name" value="Gamma-CA"/>
</dbReference>
<organism evidence="1 2">
    <name type="scientific">Clostridium tarantellae</name>
    <dbReference type="NCBI Taxonomy" id="39493"/>
    <lineage>
        <taxon>Bacteria</taxon>
        <taxon>Bacillati</taxon>
        <taxon>Bacillota</taxon>
        <taxon>Clostridia</taxon>
        <taxon>Eubacteriales</taxon>
        <taxon>Clostridiaceae</taxon>
        <taxon>Clostridium</taxon>
    </lineage>
</organism>
<reference evidence="1 2" key="1">
    <citation type="submission" date="2019-10" db="EMBL/GenBank/DDBJ databases">
        <title>The Genome Sequence of Clostridium tarantellae Isolated from Fish Brain.</title>
        <authorList>
            <person name="Bano L."/>
            <person name="Kiel M."/>
            <person name="Sales G."/>
            <person name="Doxey A.C."/>
            <person name="Mansfield M.J."/>
            <person name="Schiavone M."/>
            <person name="Rossetto O."/>
            <person name="Pirazzini M."/>
            <person name="Dobrindt U."/>
            <person name="Montecucco C."/>
        </authorList>
    </citation>
    <scope>NUCLEOTIDE SEQUENCE [LARGE SCALE GENOMIC DNA]</scope>
    <source>
        <strain evidence="1 2">DSM 3997</strain>
    </source>
</reference>
<dbReference type="PANTHER" id="PTHR43360:SF1">
    <property type="entry name" value="CARBOXYSOME ASSEMBLY PROTEIN CCMM"/>
    <property type="match status" value="1"/>
</dbReference>
<comment type="caution">
    <text evidence="1">The sequence shown here is derived from an EMBL/GenBank/DDBJ whole genome shotgun (WGS) entry which is preliminary data.</text>
</comment>
<dbReference type="PANTHER" id="PTHR43360">
    <property type="entry name" value="CARBON DIOXIDE CONCENTRATING MECHANISM PROTEIN CCMM"/>
    <property type="match status" value="1"/>
</dbReference>
<evidence type="ECO:0000313" key="2">
    <source>
        <dbReference type="Proteomes" id="UP000430345"/>
    </source>
</evidence>
<accession>A0A6I1MJ76</accession>
<dbReference type="OrthoDB" id="9803036at2"/>
<dbReference type="InterPro" id="IPR001451">
    <property type="entry name" value="Hexapep"/>
</dbReference>
<dbReference type="Pfam" id="PF00132">
    <property type="entry name" value="Hexapep"/>
    <property type="match status" value="1"/>
</dbReference>
<evidence type="ECO:0000313" key="1">
    <source>
        <dbReference type="EMBL" id="MPQ43435.1"/>
    </source>
</evidence>
<proteinExistence type="predicted"/>